<comment type="subcellular location">
    <subcellularLocation>
        <location evidence="10">Cytoplasm</location>
    </subcellularLocation>
</comment>
<dbReference type="STRING" id="1794912.AXX12_18095"/>
<dbReference type="Gene3D" id="3.10.290.10">
    <property type="entry name" value="RNA-binding S4 domain"/>
    <property type="match status" value="1"/>
</dbReference>
<dbReference type="InterPro" id="IPR001412">
    <property type="entry name" value="aa-tRNA-synth_I_CS"/>
</dbReference>
<feature type="short sequence motif" description="'KMSKS' region" evidence="10">
    <location>
        <begin position="230"/>
        <end position="234"/>
    </location>
</feature>
<dbReference type="PROSITE" id="PS00178">
    <property type="entry name" value="AA_TRNA_LIGASE_I"/>
    <property type="match status" value="1"/>
</dbReference>
<keyword evidence="2 10" id="KW-0963">Cytoplasm</keyword>
<evidence type="ECO:0000256" key="7">
    <source>
        <dbReference type="ARBA" id="ARBA00022917"/>
    </source>
</evidence>
<dbReference type="EMBL" id="LSGP01000012">
    <property type="protein sequence ID" value="KYZ77644.1"/>
    <property type="molecule type" value="Genomic_DNA"/>
</dbReference>
<dbReference type="InterPro" id="IPR002942">
    <property type="entry name" value="S4_RNA-bd"/>
</dbReference>
<evidence type="ECO:0000313" key="13">
    <source>
        <dbReference type="EMBL" id="KYZ77644.1"/>
    </source>
</evidence>
<dbReference type="PANTHER" id="PTHR11766">
    <property type="entry name" value="TYROSYL-TRNA SYNTHETASE"/>
    <property type="match status" value="1"/>
</dbReference>
<dbReference type="InterPro" id="IPR014729">
    <property type="entry name" value="Rossmann-like_a/b/a_fold"/>
</dbReference>
<dbReference type="HAMAP" id="MF_02007">
    <property type="entry name" value="Tyr_tRNA_synth_type2"/>
    <property type="match status" value="1"/>
</dbReference>
<dbReference type="SMART" id="SM00363">
    <property type="entry name" value="S4"/>
    <property type="match status" value="1"/>
</dbReference>
<keyword evidence="4 10" id="KW-0547">Nucleotide-binding</keyword>
<dbReference type="SUPFAM" id="SSF52374">
    <property type="entry name" value="Nucleotidylyl transferase"/>
    <property type="match status" value="1"/>
</dbReference>
<dbReference type="InterPro" id="IPR036986">
    <property type="entry name" value="S4_RNA-bd_sf"/>
</dbReference>
<evidence type="ECO:0000256" key="6">
    <source>
        <dbReference type="ARBA" id="ARBA00022884"/>
    </source>
</evidence>
<keyword evidence="14" id="KW-1185">Reference proteome</keyword>
<evidence type="ECO:0000259" key="12">
    <source>
        <dbReference type="SMART" id="SM00363"/>
    </source>
</evidence>
<dbReference type="FunFam" id="3.40.50.620:FF:000061">
    <property type="entry name" value="Tyrosine--tRNA ligase"/>
    <property type="match status" value="1"/>
</dbReference>
<dbReference type="Pfam" id="PF00579">
    <property type="entry name" value="tRNA-synt_1b"/>
    <property type="match status" value="1"/>
</dbReference>
<dbReference type="InterPro" id="IPR002305">
    <property type="entry name" value="aa-tRNA-synth_Ic"/>
</dbReference>
<comment type="similarity">
    <text evidence="10">Belongs to the class-I aminoacyl-tRNA synthetase family. TyrS type 2 subfamily.</text>
</comment>
<proteinExistence type="inferred from homology"/>
<evidence type="ECO:0000256" key="4">
    <source>
        <dbReference type="ARBA" id="ARBA00022741"/>
    </source>
</evidence>
<keyword evidence="8 10" id="KW-0030">Aminoacyl-tRNA synthetase</keyword>
<dbReference type="InterPro" id="IPR002307">
    <property type="entry name" value="Tyr-tRNA-ligase"/>
</dbReference>
<feature type="domain" description="RNA-binding S4" evidence="12">
    <location>
        <begin position="341"/>
        <end position="401"/>
    </location>
</feature>
<organism evidence="13 14">
    <name type="scientific">Anaerosporomusa subterranea</name>
    <dbReference type="NCBI Taxonomy" id="1794912"/>
    <lineage>
        <taxon>Bacteria</taxon>
        <taxon>Bacillati</taxon>
        <taxon>Bacillota</taxon>
        <taxon>Negativicutes</taxon>
        <taxon>Acetonemataceae</taxon>
        <taxon>Anaerosporomusa</taxon>
    </lineage>
</organism>
<dbReference type="EC" id="6.1.1.1" evidence="10"/>
<protein>
    <recommendedName>
        <fullName evidence="10">Tyrosine--tRNA ligase</fullName>
        <ecNumber evidence="10">6.1.1.1</ecNumber>
    </recommendedName>
    <alternativeName>
        <fullName evidence="10">Tyrosyl-tRNA synthetase</fullName>
        <shortName evidence="10">TyrRS</shortName>
    </alternativeName>
</protein>
<comment type="function">
    <text evidence="10">Catalyzes the attachment of tyrosine to tRNA(Tyr) in a two-step reaction: tyrosine is first activated by ATP to form Tyr-AMP and then transferred to the acceptor end of tRNA(Tyr).</text>
</comment>
<dbReference type="PROSITE" id="PS50889">
    <property type="entry name" value="S4"/>
    <property type="match status" value="1"/>
</dbReference>
<dbReference type="Gene3D" id="3.40.50.620">
    <property type="entry name" value="HUPs"/>
    <property type="match status" value="1"/>
</dbReference>
<keyword evidence="3 10" id="KW-0436">Ligase</keyword>
<evidence type="ECO:0000256" key="8">
    <source>
        <dbReference type="ARBA" id="ARBA00023146"/>
    </source>
</evidence>
<dbReference type="GO" id="GO:0004831">
    <property type="term" value="F:tyrosine-tRNA ligase activity"/>
    <property type="evidence" value="ECO:0007669"/>
    <property type="project" value="UniProtKB-UniRule"/>
</dbReference>
<gene>
    <name evidence="10" type="primary">tyrS</name>
    <name evidence="13" type="ORF">AXX12_18095</name>
</gene>
<dbReference type="CDD" id="cd00165">
    <property type="entry name" value="S4"/>
    <property type="match status" value="1"/>
</dbReference>
<accession>A0A154BUD9</accession>
<feature type="short sequence motif" description="'HIGH' region" evidence="10">
    <location>
        <begin position="46"/>
        <end position="55"/>
    </location>
</feature>
<comment type="catalytic activity">
    <reaction evidence="9 10">
        <text>tRNA(Tyr) + L-tyrosine + ATP = L-tyrosyl-tRNA(Tyr) + AMP + diphosphate + H(+)</text>
        <dbReference type="Rhea" id="RHEA:10220"/>
        <dbReference type="Rhea" id="RHEA-COMP:9706"/>
        <dbReference type="Rhea" id="RHEA-COMP:9707"/>
        <dbReference type="ChEBI" id="CHEBI:15378"/>
        <dbReference type="ChEBI" id="CHEBI:30616"/>
        <dbReference type="ChEBI" id="CHEBI:33019"/>
        <dbReference type="ChEBI" id="CHEBI:58315"/>
        <dbReference type="ChEBI" id="CHEBI:78442"/>
        <dbReference type="ChEBI" id="CHEBI:78536"/>
        <dbReference type="ChEBI" id="CHEBI:456215"/>
        <dbReference type="EC" id="6.1.1.1"/>
    </reaction>
</comment>
<dbReference type="InterPro" id="IPR024088">
    <property type="entry name" value="Tyr-tRNA-ligase_bac-type"/>
</dbReference>
<dbReference type="FunFam" id="1.10.240.10:FF:000006">
    <property type="entry name" value="Tyrosine--tRNA ligase"/>
    <property type="match status" value="1"/>
</dbReference>
<dbReference type="PRINTS" id="PR01040">
    <property type="entry name" value="TRNASYNTHTYR"/>
</dbReference>
<comment type="subunit">
    <text evidence="1 10">Homodimer.</text>
</comment>
<dbReference type="Proteomes" id="UP000076268">
    <property type="component" value="Unassembled WGS sequence"/>
</dbReference>
<comment type="caution">
    <text evidence="13">The sequence shown here is derived from an EMBL/GenBank/DDBJ whole genome shotgun (WGS) entry which is preliminary data.</text>
</comment>
<evidence type="ECO:0000256" key="1">
    <source>
        <dbReference type="ARBA" id="ARBA00011738"/>
    </source>
</evidence>
<dbReference type="InterPro" id="IPR054608">
    <property type="entry name" value="SYY-like_C"/>
</dbReference>
<dbReference type="AlphaFoldDB" id="A0A154BUD9"/>
<evidence type="ECO:0000313" key="14">
    <source>
        <dbReference type="Proteomes" id="UP000076268"/>
    </source>
</evidence>
<evidence type="ECO:0000256" key="5">
    <source>
        <dbReference type="ARBA" id="ARBA00022840"/>
    </source>
</evidence>
<dbReference type="Gene3D" id="1.10.240.10">
    <property type="entry name" value="Tyrosyl-Transfer RNA Synthetase"/>
    <property type="match status" value="1"/>
</dbReference>
<dbReference type="RefSeq" id="WP_066238140.1">
    <property type="nucleotide sequence ID" value="NZ_LSGP01000012.1"/>
</dbReference>
<keyword evidence="6 11" id="KW-0694">RNA-binding</keyword>
<dbReference type="GO" id="GO:0006437">
    <property type="term" value="P:tyrosyl-tRNA aminoacylation"/>
    <property type="evidence" value="ECO:0007669"/>
    <property type="project" value="UniProtKB-UniRule"/>
</dbReference>
<name>A0A154BUD9_ANASB</name>
<evidence type="ECO:0000256" key="10">
    <source>
        <dbReference type="HAMAP-Rule" id="MF_02007"/>
    </source>
</evidence>
<dbReference type="GO" id="GO:0003723">
    <property type="term" value="F:RNA binding"/>
    <property type="evidence" value="ECO:0007669"/>
    <property type="project" value="UniProtKB-KW"/>
</dbReference>
<dbReference type="SUPFAM" id="SSF55174">
    <property type="entry name" value="Alpha-L RNA-binding motif"/>
    <property type="match status" value="1"/>
</dbReference>
<dbReference type="NCBIfam" id="TIGR00234">
    <property type="entry name" value="tyrS"/>
    <property type="match status" value="1"/>
</dbReference>
<dbReference type="CDD" id="cd00805">
    <property type="entry name" value="TyrRS_core"/>
    <property type="match status" value="1"/>
</dbReference>
<evidence type="ECO:0000256" key="11">
    <source>
        <dbReference type="PROSITE-ProRule" id="PRU00182"/>
    </source>
</evidence>
<feature type="binding site" evidence="10">
    <location>
        <position position="233"/>
    </location>
    <ligand>
        <name>ATP</name>
        <dbReference type="ChEBI" id="CHEBI:30616"/>
    </ligand>
</feature>
<reference evidence="13 14" key="1">
    <citation type="submission" date="2016-02" db="EMBL/GenBank/DDBJ databases">
        <title>Anaerosporomusa subterraneum gen. nov., sp. nov., a spore-forming obligate anaerobe isolated from saprolite.</title>
        <authorList>
            <person name="Choi J.K."/>
            <person name="Shah M."/>
            <person name="Yee N."/>
        </authorList>
    </citation>
    <scope>NUCLEOTIDE SEQUENCE [LARGE SCALE GENOMIC DNA]</scope>
    <source>
        <strain evidence="13 14">RU4</strain>
    </source>
</reference>
<keyword evidence="5 10" id="KW-0067">ATP-binding</keyword>
<dbReference type="InterPro" id="IPR024108">
    <property type="entry name" value="Tyr-tRNA-ligase_bac_2"/>
</dbReference>
<sequence>MESVEHQLECIKRGVAEILPEASLVEKLRRSVATGTPLRVKLGLDPTAPDIHLGHTVVLRKLKQFQDLGHQIIIVIGDFTGRIGDPSGKSETRKQLTEEAIQVNARTYEEQIFRILDREKTEVVFNSSWLAPLNFADVVKLAAKYTVARMLEREDFSKRFKECRPISVHEFFYPLMQGYDSVALKADIEFGGTDQKFNLLMGRHLQEEYGQEPQIAIMMPILEGLDGVNKMSKSLGNYIGINEAPTEIYGKAMSIPDELMARYYELVTDASNDELANIKLELTSGALHPRDAKMRLAHTLVRLYHGEEAANLAQAEFVKVFQQHDMPDNIPEIVVPDKSKIWLPKLLVQLNLAASNGEAKRSIQQGAVKIDGHKAADPDAEIEPVTGMILQVGKRRFAKII</sequence>
<dbReference type="GO" id="GO:0005524">
    <property type="term" value="F:ATP binding"/>
    <property type="evidence" value="ECO:0007669"/>
    <property type="project" value="UniProtKB-UniRule"/>
</dbReference>
<dbReference type="PANTHER" id="PTHR11766:SF1">
    <property type="entry name" value="TYROSINE--TRNA LIGASE"/>
    <property type="match status" value="1"/>
</dbReference>
<evidence type="ECO:0000256" key="2">
    <source>
        <dbReference type="ARBA" id="ARBA00022490"/>
    </source>
</evidence>
<evidence type="ECO:0000256" key="3">
    <source>
        <dbReference type="ARBA" id="ARBA00022598"/>
    </source>
</evidence>
<dbReference type="OrthoDB" id="9804243at2"/>
<evidence type="ECO:0000256" key="9">
    <source>
        <dbReference type="ARBA" id="ARBA00048248"/>
    </source>
</evidence>
<dbReference type="GO" id="GO:0005829">
    <property type="term" value="C:cytosol"/>
    <property type="evidence" value="ECO:0007669"/>
    <property type="project" value="TreeGrafter"/>
</dbReference>
<dbReference type="Pfam" id="PF22421">
    <property type="entry name" value="SYY_C-terminal"/>
    <property type="match status" value="1"/>
</dbReference>
<keyword evidence="7 10" id="KW-0648">Protein biosynthesis</keyword>